<evidence type="ECO:0000256" key="1">
    <source>
        <dbReference type="SAM" id="MobiDB-lite"/>
    </source>
</evidence>
<dbReference type="Proteomes" id="UP000004995">
    <property type="component" value="Unassembled WGS sequence"/>
</dbReference>
<dbReference type="EMBL" id="AGNK02006130">
    <property type="status" value="NOT_ANNOTATED_CDS"/>
    <property type="molecule type" value="Genomic_DNA"/>
</dbReference>
<dbReference type="EnsemblPlants" id="KQK92622">
    <property type="protein sequence ID" value="KQK92622"/>
    <property type="gene ID" value="SETIT_037017mg"/>
</dbReference>
<sequence>MAMSFSEQTTAGSAAKSLFSRLQAGAVDAQMRVARRVGEPEGDLDGMAGASEALRVAERRLLQGPAWPRGARRRRGRERGSPSRARWRRRGQGYTQVRSSMVWLLIVSICKKNRGVSGSNPECICAVDGAPLHGLIALAHGSPDPWGASGLPLAPPRRAPSAAAPRPSPALLHGAQVRSACVVEPAARRVLPCLAGRRRTSGVVFAAMHKAYITATITTREIGSRTIESTSTPNIQLETSAAPDPVSKCTSREKWQNRAVTGCFDETEDIS</sequence>
<name>K4ADR0_SETIT</name>
<protein>
    <submittedName>
        <fullName evidence="2">Uncharacterized protein</fullName>
    </submittedName>
</protein>
<keyword evidence="3" id="KW-1185">Reference proteome</keyword>
<organism evidence="2 3">
    <name type="scientific">Setaria italica</name>
    <name type="common">Foxtail millet</name>
    <name type="synonym">Panicum italicum</name>
    <dbReference type="NCBI Taxonomy" id="4555"/>
    <lineage>
        <taxon>Eukaryota</taxon>
        <taxon>Viridiplantae</taxon>
        <taxon>Streptophyta</taxon>
        <taxon>Embryophyta</taxon>
        <taxon>Tracheophyta</taxon>
        <taxon>Spermatophyta</taxon>
        <taxon>Magnoliopsida</taxon>
        <taxon>Liliopsida</taxon>
        <taxon>Poales</taxon>
        <taxon>Poaceae</taxon>
        <taxon>PACMAD clade</taxon>
        <taxon>Panicoideae</taxon>
        <taxon>Panicodae</taxon>
        <taxon>Paniceae</taxon>
        <taxon>Cenchrinae</taxon>
        <taxon>Setaria</taxon>
    </lineage>
</organism>
<evidence type="ECO:0000313" key="3">
    <source>
        <dbReference type="Proteomes" id="UP000004995"/>
    </source>
</evidence>
<dbReference type="HOGENOM" id="CLU_1028205_0_0_1"/>
<dbReference type="InParanoid" id="K4ADR0"/>
<accession>K4ADR0</accession>
<dbReference type="AlphaFoldDB" id="K4ADR0"/>
<evidence type="ECO:0000313" key="2">
    <source>
        <dbReference type="EnsemblPlants" id="KQK92622"/>
    </source>
</evidence>
<reference evidence="2" key="2">
    <citation type="submission" date="2018-08" db="UniProtKB">
        <authorList>
            <consortium name="EnsemblPlants"/>
        </authorList>
    </citation>
    <scope>IDENTIFICATION</scope>
    <source>
        <strain evidence="2">Yugu1</strain>
    </source>
</reference>
<dbReference type="Gramene" id="KQK92622">
    <property type="protein sequence ID" value="KQK92622"/>
    <property type="gene ID" value="SETIT_037017mg"/>
</dbReference>
<feature type="region of interest" description="Disordered" evidence="1">
    <location>
        <begin position="65"/>
        <end position="92"/>
    </location>
</feature>
<reference evidence="3" key="1">
    <citation type="journal article" date="2012" name="Nat. Biotechnol.">
        <title>Reference genome sequence of the model plant Setaria.</title>
        <authorList>
            <person name="Bennetzen J.L."/>
            <person name="Schmutz J."/>
            <person name="Wang H."/>
            <person name="Percifield R."/>
            <person name="Hawkins J."/>
            <person name="Pontaroli A.C."/>
            <person name="Estep M."/>
            <person name="Feng L."/>
            <person name="Vaughn J.N."/>
            <person name="Grimwood J."/>
            <person name="Jenkins J."/>
            <person name="Barry K."/>
            <person name="Lindquist E."/>
            <person name="Hellsten U."/>
            <person name="Deshpande S."/>
            <person name="Wang X."/>
            <person name="Wu X."/>
            <person name="Mitros T."/>
            <person name="Triplett J."/>
            <person name="Yang X."/>
            <person name="Ye C.Y."/>
            <person name="Mauro-Herrera M."/>
            <person name="Wang L."/>
            <person name="Li P."/>
            <person name="Sharma M."/>
            <person name="Sharma R."/>
            <person name="Ronald P.C."/>
            <person name="Panaud O."/>
            <person name="Kellogg E.A."/>
            <person name="Brutnell T.P."/>
            <person name="Doust A.N."/>
            <person name="Tuskan G.A."/>
            <person name="Rokhsar D."/>
            <person name="Devos K.M."/>
        </authorList>
    </citation>
    <scope>NUCLEOTIDE SEQUENCE [LARGE SCALE GENOMIC DNA]</scope>
    <source>
        <strain evidence="3">cv. Yugu1</strain>
    </source>
</reference>
<proteinExistence type="predicted"/>